<dbReference type="EMBL" id="LXQA010157051">
    <property type="protein sequence ID" value="MCI27043.1"/>
    <property type="molecule type" value="Genomic_DNA"/>
</dbReference>
<dbReference type="AlphaFoldDB" id="A0A392QRM6"/>
<comment type="caution">
    <text evidence="1">The sequence shown here is derived from an EMBL/GenBank/DDBJ whole genome shotgun (WGS) entry which is preliminary data.</text>
</comment>
<sequence>AKRKDCSIKISYGPSRTTPAPLPHKFDASSTESVQGCKMVLSGGEVNSRTKSAKTCDLILPLGI</sequence>
<organism evidence="1 2">
    <name type="scientific">Trifolium medium</name>
    <dbReference type="NCBI Taxonomy" id="97028"/>
    <lineage>
        <taxon>Eukaryota</taxon>
        <taxon>Viridiplantae</taxon>
        <taxon>Streptophyta</taxon>
        <taxon>Embryophyta</taxon>
        <taxon>Tracheophyta</taxon>
        <taxon>Spermatophyta</taxon>
        <taxon>Magnoliopsida</taxon>
        <taxon>eudicotyledons</taxon>
        <taxon>Gunneridae</taxon>
        <taxon>Pentapetalae</taxon>
        <taxon>rosids</taxon>
        <taxon>fabids</taxon>
        <taxon>Fabales</taxon>
        <taxon>Fabaceae</taxon>
        <taxon>Papilionoideae</taxon>
        <taxon>50 kb inversion clade</taxon>
        <taxon>NPAAA clade</taxon>
        <taxon>Hologalegina</taxon>
        <taxon>IRL clade</taxon>
        <taxon>Trifolieae</taxon>
        <taxon>Trifolium</taxon>
    </lineage>
</organism>
<keyword evidence="2" id="KW-1185">Reference proteome</keyword>
<name>A0A392QRM6_9FABA</name>
<proteinExistence type="predicted"/>
<feature type="non-terminal residue" evidence="1">
    <location>
        <position position="1"/>
    </location>
</feature>
<dbReference type="Proteomes" id="UP000265520">
    <property type="component" value="Unassembled WGS sequence"/>
</dbReference>
<accession>A0A392QRM6</accession>
<reference evidence="1 2" key="1">
    <citation type="journal article" date="2018" name="Front. Plant Sci.">
        <title>Red Clover (Trifolium pratense) and Zigzag Clover (T. medium) - A Picture of Genomic Similarities and Differences.</title>
        <authorList>
            <person name="Dluhosova J."/>
            <person name="Istvanek J."/>
            <person name="Nedelnik J."/>
            <person name="Repkova J."/>
        </authorList>
    </citation>
    <scope>NUCLEOTIDE SEQUENCE [LARGE SCALE GENOMIC DNA]</scope>
    <source>
        <strain evidence="2">cv. 10/8</strain>
        <tissue evidence="1">Leaf</tissue>
    </source>
</reference>
<evidence type="ECO:0000313" key="2">
    <source>
        <dbReference type="Proteomes" id="UP000265520"/>
    </source>
</evidence>
<protein>
    <submittedName>
        <fullName evidence="1">Uncharacterized protein</fullName>
    </submittedName>
</protein>
<evidence type="ECO:0000313" key="1">
    <source>
        <dbReference type="EMBL" id="MCI27043.1"/>
    </source>
</evidence>